<dbReference type="SUPFAM" id="SSF48452">
    <property type="entry name" value="TPR-like"/>
    <property type="match status" value="1"/>
</dbReference>
<protein>
    <submittedName>
        <fullName evidence="3">Tetratricopeptide repeat protein</fullName>
    </submittedName>
</protein>
<dbReference type="PANTHER" id="PTHR31975">
    <property type="entry name" value="BUD SITE SELECTION PROTEIN 7-RELATED"/>
    <property type="match status" value="1"/>
</dbReference>
<dbReference type="STRING" id="1216006.VA7868_02387"/>
<dbReference type="GO" id="GO:0032991">
    <property type="term" value="C:protein-containing complex"/>
    <property type="evidence" value="ECO:0007669"/>
    <property type="project" value="UniProtKB-ARBA"/>
</dbReference>
<dbReference type="GO" id="GO:0005737">
    <property type="term" value="C:cytoplasm"/>
    <property type="evidence" value="ECO:0007669"/>
    <property type="project" value="UniProtKB-ARBA"/>
</dbReference>
<organism evidence="3 4">
    <name type="scientific">Vibrio aerogenes CECT 7868</name>
    <dbReference type="NCBI Taxonomy" id="1216006"/>
    <lineage>
        <taxon>Bacteria</taxon>
        <taxon>Pseudomonadati</taxon>
        <taxon>Pseudomonadota</taxon>
        <taxon>Gammaproteobacteria</taxon>
        <taxon>Vibrionales</taxon>
        <taxon>Vibrionaceae</taxon>
        <taxon>Vibrio</taxon>
    </lineage>
</organism>
<accession>A0A1M5Z740</accession>
<evidence type="ECO:0000313" key="4">
    <source>
        <dbReference type="Proteomes" id="UP000184608"/>
    </source>
</evidence>
<dbReference type="AlphaFoldDB" id="A0A1M5Z740"/>
<dbReference type="Pfam" id="PF13432">
    <property type="entry name" value="TPR_16"/>
    <property type="match status" value="1"/>
</dbReference>
<dbReference type="InterPro" id="IPR019734">
    <property type="entry name" value="TPR_rpt"/>
</dbReference>
<proteinExistence type="predicted"/>
<dbReference type="InterPro" id="IPR015374">
    <property type="entry name" value="ChAPs"/>
</dbReference>
<dbReference type="RefSeq" id="WP_073604053.1">
    <property type="nucleotide sequence ID" value="NZ_FQXZ01000023.1"/>
</dbReference>
<name>A0A1M5Z740_9VIBR</name>
<feature type="chain" id="PRO_5012951706" evidence="2">
    <location>
        <begin position="22"/>
        <end position="430"/>
    </location>
</feature>
<reference evidence="3 4" key="1">
    <citation type="submission" date="2016-11" db="EMBL/GenBank/DDBJ databases">
        <authorList>
            <person name="Jaros S."/>
            <person name="Januszkiewicz K."/>
            <person name="Wedrychowicz H."/>
        </authorList>
    </citation>
    <scope>NUCLEOTIDE SEQUENCE [LARGE SCALE GENOMIC DNA]</scope>
    <source>
        <strain evidence="3 4">CECT 7868</strain>
    </source>
</reference>
<feature type="region of interest" description="Disordered" evidence="1">
    <location>
        <begin position="398"/>
        <end position="430"/>
    </location>
</feature>
<feature type="signal peptide" evidence="2">
    <location>
        <begin position="1"/>
        <end position="21"/>
    </location>
</feature>
<evidence type="ECO:0000256" key="1">
    <source>
        <dbReference type="SAM" id="MobiDB-lite"/>
    </source>
</evidence>
<dbReference type="Gene3D" id="1.25.40.10">
    <property type="entry name" value="Tetratricopeptide repeat domain"/>
    <property type="match status" value="2"/>
</dbReference>
<evidence type="ECO:0000256" key="2">
    <source>
        <dbReference type="SAM" id="SignalP"/>
    </source>
</evidence>
<evidence type="ECO:0000313" key="3">
    <source>
        <dbReference type="EMBL" id="SHI20066.1"/>
    </source>
</evidence>
<dbReference type="GO" id="GO:0006893">
    <property type="term" value="P:Golgi to plasma membrane transport"/>
    <property type="evidence" value="ECO:0007669"/>
    <property type="project" value="TreeGrafter"/>
</dbReference>
<keyword evidence="2" id="KW-0732">Signal</keyword>
<dbReference type="EMBL" id="FQXZ01000023">
    <property type="protein sequence ID" value="SHI20066.1"/>
    <property type="molecule type" value="Genomic_DNA"/>
</dbReference>
<dbReference type="Proteomes" id="UP000184608">
    <property type="component" value="Unassembled WGS sequence"/>
</dbReference>
<dbReference type="GO" id="GO:0012505">
    <property type="term" value="C:endomembrane system"/>
    <property type="evidence" value="ECO:0007669"/>
    <property type="project" value="UniProtKB-ARBA"/>
</dbReference>
<sequence>MKLRLIICLLLGVCCVVPVQAATLSPYATGKVMLAQKQAENDQLSKAIQTLRALKVSKTYDKAYVSRLLGVYYWESDQPASAIQYLSDAVTLNAFEPHEMWSLKRMLADLFVRESRYHEALPYYQALVQSAPQGTKLPELWLTIAQLHYQLEHWQDVLASIRQYDTFKLPDTVAPLSVQLGAQVQLKKYQAAVRTVKRLLALEPQKKDWWLQLTGLELKRERYKSALSTLELAQLQGIALSKSNQKLLAQLYGQCGIPERAARVMARLYQHSDTPEHLAQIAGYWQLAKEWDKALGAWQKAAKKRPAYHWRIAQIQFRQGKYQQALKSLDSFSQFHSKSQDKSKASVALLRAQVLYKLNRLEPALSQARKADTLRPSEEAKRWIKYLTRLYDYHQQNSSYQQNNSHQSSDNHQRNNGGQQNDDYQQSRNI</sequence>
<dbReference type="PANTHER" id="PTHR31975:SF1">
    <property type="entry name" value="BUD SITE SELECTION PROTEIN 7-RELATED"/>
    <property type="match status" value="1"/>
</dbReference>
<dbReference type="InterPro" id="IPR011990">
    <property type="entry name" value="TPR-like_helical_dom_sf"/>
</dbReference>
<dbReference type="SMART" id="SM00028">
    <property type="entry name" value="TPR"/>
    <property type="match status" value="4"/>
</dbReference>
<keyword evidence="4" id="KW-1185">Reference proteome</keyword>
<gene>
    <name evidence="3" type="ORF">VA7868_02387</name>
</gene>
<dbReference type="OrthoDB" id="5592888at2"/>